<feature type="region of interest" description="Disordered" evidence="1">
    <location>
        <begin position="73"/>
        <end position="183"/>
    </location>
</feature>
<dbReference type="EMBL" id="JACVVK020000005">
    <property type="protein sequence ID" value="KAK7506952.1"/>
    <property type="molecule type" value="Genomic_DNA"/>
</dbReference>
<sequence>MASGASVSEFPTAQLITFLSKVGISQGGLDSVWEKEVTGSMLCEFCEEDIKDVFTEFKDRFLIRKLLRDLADKPQSRHKPSTLTTPPPYSGLNQGQRLLPLQHGSHVSTSKQVDSQDVSLSQRRAGSDSQVSETDDDNDNERKVFYGGKKPCLDDVLSVPKVPSSSGSLHASQSSPAGRSYANSTAESFGLKPLSPFSVFMSKPDIITSFNAAHSRSHTQASHVFGNSDEQSRTFGPNTGQGDQALCLKKTVSSSQVRNETASPATQPSSTTPDNLVFQGTKNLDLASAMAVSQLASKYSAPDILSKKAQRARPSSPQKLGSVLIRNAAQQANLWVSAPCLRNISPAQKQAFLSYVYSVAPHIREYEQLLWQRLSETLQNRRKYLLDKKLGKRGVNSSSEQTSPTEILGGFSWNMTRHVMSSSGANCMDELNFDAEASSSQDRGCDFRMVKTEPE</sequence>
<feature type="compositionally biased region" description="Polar residues" evidence="1">
    <location>
        <begin position="105"/>
        <end position="132"/>
    </location>
</feature>
<keyword evidence="3" id="KW-1185">Reference proteome</keyword>
<dbReference type="AlphaFoldDB" id="A0ABD0M6N2"/>
<gene>
    <name evidence="2" type="ORF">BaRGS_00001803</name>
</gene>
<feature type="compositionally biased region" description="Polar residues" evidence="1">
    <location>
        <begin position="233"/>
        <end position="242"/>
    </location>
</feature>
<evidence type="ECO:0000313" key="3">
    <source>
        <dbReference type="Proteomes" id="UP001519460"/>
    </source>
</evidence>
<name>A0ABD0M6N2_9CAEN</name>
<proteinExistence type="predicted"/>
<feature type="compositionally biased region" description="Low complexity" evidence="1">
    <location>
        <begin position="261"/>
        <end position="273"/>
    </location>
</feature>
<organism evidence="2 3">
    <name type="scientific">Batillaria attramentaria</name>
    <dbReference type="NCBI Taxonomy" id="370345"/>
    <lineage>
        <taxon>Eukaryota</taxon>
        <taxon>Metazoa</taxon>
        <taxon>Spiralia</taxon>
        <taxon>Lophotrochozoa</taxon>
        <taxon>Mollusca</taxon>
        <taxon>Gastropoda</taxon>
        <taxon>Caenogastropoda</taxon>
        <taxon>Sorbeoconcha</taxon>
        <taxon>Cerithioidea</taxon>
        <taxon>Batillariidae</taxon>
        <taxon>Batillaria</taxon>
    </lineage>
</organism>
<feature type="compositionally biased region" description="Low complexity" evidence="1">
    <location>
        <begin position="164"/>
        <end position="175"/>
    </location>
</feature>
<evidence type="ECO:0000313" key="2">
    <source>
        <dbReference type="EMBL" id="KAK7506952.1"/>
    </source>
</evidence>
<comment type="caution">
    <text evidence="2">The sequence shown here is derived from an EMBL/GenBank/DDBJ whole genome shotgun (WGS) entry which is preliminary data.</text>
</comment>
<evidence type="ECO:0000256" key="1">
    <source>
        <dbReference type="SAM" id="MobiDB-lite"/>
    </source>
</evidence>
<feature type="region of interest" description="Disordered" evidence="1">
    <location>
        <begin position="221"/>
        <end position="243"/>
    </location>
</feature>
<dbReference type="Proteomes" id="UP001519460">
    <property type="component" value="Unassembled WGS sequence"/>
</dbReference>
<protein>
    <submittedName>
        <fullName evidence="2">Uncharacterized protein</fullName>
    </submittedName>
</protein>
<feature type="region of interest" description="Disordered" evidence="1">
    <location>
        <begin position="256"/>
        <end position="276"/>
    </location>
</feature>
<accession>A0ABD0M6N2</accession>
<reference evidence="2 3" key="1">
    <citation type="journal article" date="2023" name="Sci. Data">
        <title>Genome assembly of the Korean intertidal mud-creeper Batillaria attramentaria.</title>
        <authorList>
            <person name="Patra A.K."/>
            <person name="Ho P.T."/>
            <person name="Jun S."/>
            <person name="Lee S.J."/>
            <person name="Kim Y."/>
            <person name="Won Y.J."/>
        </authorList>
    </citation>
    <scope>NUCLEOTIDE SEQUENCE [LARGE SCALE GENOMIC DNA]</scope>
    <source>
        <strain evidence="2">Wonlab-2016</strain>
    </source>
</reference>